<evidence type="ECO:0008006" key="5">
    <source>
        <dbReference type="Google" id="ProtNLM"/>
    </source>
</evidence>
<proteinExistence type="predicted"/>
<feature type="domain" description="PilZ" evidence="1">
    <location>
        <begin position="188"/>
        <end position="296"/>
    </location>
</feature>
<evidence type="ECO:0000313" key="4">
    <source>
        <dbReference type="Proteomes" id="UP000494115"/>
    </source>
</evidence>
<organism evidence="3 4">
    <name type="scientific">Pararobbsia alpina</name>
    <dbReference type="NCBI Taxonomy" id="621374"/>
    <lineage>
        <taxon>Bacteria</taxon>
        <taxon>Pseudomonadati</taxon>
        <taxon>Pseudomonadota</taxon>
        <taxon>Betaproteobacteria</taxon>
        <taxon>Burkholderiales</taxon>
        <taxon>Burkholderiaceae</taxon>
        <taxon>Pararobbsia</taxon>
    </lineage>
</organism>
<dbReference type="InterPro" id="IPR009875">
    <property type="entry name" value="PilZ_domain"/>
</dbReference>
<protein>
    <recommendedName>
        <fullName evidence="5">Flagellar brake protein YcgR</fullName>
    </recommendedName>
</protein>
<evidence type="ECO:0000259" key="2">
    <source>
        <dbReference type="Pfam" id="PF12945"/>
    </source>
</evidence>
<gene>
    <name evidence="3" type="ORF">LMG28138_01330</name>
</gene>
<feature type="domain" description="Type III secretion system flagellar brake protein YcgR PilZN" evidence="2">
    <location>
        <begin position="96"/>
        <end position="179"/>
    </location>
</feature>
<evidence type="ECO:0000313" key="3">
    <source>
        <dbReference type="EMBL" id="CAB3781780.1"/>
    </source>
</evidence>
<name>A0A6S7AYI1_9BURK</name>
<dbReference type="AlphaFoldDB" id="A0A6S7AYI1"/>
<dbReference type="RefSeq" id="WP_175103932.1">
    <property type="nucleotide sequence ID" value="NZ_CADIKM010000004.1"/>
</dbReference>
<dbReference type="Pfam" id="PF07238">
    <property type="entry name" value="PilZ"/>
    <property type="match status" value="1"/>
</dbReference>
<dbReference type="Pfam" id="PF12945">
    <property type="entry name" value="PilZNR"/>
    <property type="match status" value="1"/>
</dbReference>
<evidence type="ECO:0000259" key="1">
    <source>
        <dbReference type="Pfam" id="PF07238"/>
    </source>
</evidence>
<accession>A0A6S7AYI1</accession>
<sequence>MEFKRLDRGAALQPLMPSEVLPETQLEWPVFDADGTLIAERGQVLPSLEDRDFMFIHFEPHRSRTAADVALDMADSAGAGSAETPELDLADLVLQTGHVLRIKTPKGVRESHALSRVIGQTPNQTTFISPPVVDGKPLRLLTGENIQIMAFSGKSIFEYRCTVETVCRTPFEYLILSKPFDVRRVKLRRTVRVSTRIACWLSVGERFQGTYDMLGAIRDMSVLGASLSARGQFAQAGSRLHLRFSVRTQDYDIEIRTPSIIRNVTPVTNDPNLFLYGLEFESLAPVEHLALQCFVTEHSLGNGR</sequence>
<reference evidence="3 4" key="1">
    <citation type="submission" date="2020-04" db="EMBL/GenBank/DDBJ databases">
        <authorList>
            <person name="De Canck E."/>
        </authorList>
    </citation>
    <scope>NUCLEOTIDE SEQUENCE [LARGE SCALE GENOMIC DNA]</scope>
    <source>
        <strain evidence="3 4">LMG 28138</strain>
    </source>
</reference>
<dbReference type="Gene3D" id="2.40.10.220">
    <property type="entry name" value="predicted glycosyltransferase like domains"/>
    <property type="match status" value="1"/>
</dbReference>
<dbReference type="GO" id="GO:0035438">
    <property type="term" value="F:cyclic-di-GMP binding"/>
    <property type="evidence" value="ECO:0007669"/>
    <property type="project" value="InterPro"/>
</dbReference>
<dbReference type="Proteomes" id="UP000494115">
    <property type="component" value="Unassembled WGS sequence"/>
</dbReference>
<dbReference type="EMBL" id="CADIKM010000004">
    <property type="protein sequence ID" value="CAB3781780.1"/>
    <property type="molecule type" value="Genomic_DNA"/>
</dbReference>
<dbReference type="SUPFAM" id="SSF141371">
    <property type="entry name" value="PilZ domain-like"/>
    <property type="match status" value="1"/>
</dbReference>
<keyword evidence="4" id="KW-1185">Reference proteome</keyword>
<dbReference type="InterPro" id="IPR009926">
    <property type="entry name" value="T3SS_YcgR_PilZN"/>
</dbReference>